<reference evidence="1 2" key="1">
    <citation type="submission" date="2020-04" db="EMBL/GenBank/DDBJ databases">
        <authorList>
            <person name="De Canck E."/>
        </authorList>
    </citation>
    <scope>NUCLEOTIDE SEQUENCE [LARGE SCALE GENOMIC DNA]</scope>
    <source>
        <strain evidence="1 2">LMG 28614</strain>
    </source>
</reference>
<dbReference type="Proteomes" id="UP000494365">
    <property type="component" value="Unassembled WGS sequence"/>
</dbReference>
<sequence>MERIPNRRYAPTFSLVRAGSGDSSGSDDPRLRKQVDELCIALFDRWCERRELTALRYLLHVWPFSPAARQPIKTVSAALSDLSMFHREVLDNRDRELIGCVLALAGA</sequence>
<dbReference type="EMBL" id="CADIKK010000014">
    <property type="protein sequence ID" value="CAB3791278.1"/>
    <property type="molecule type" value="Genomic_DNA"/>
</dbReference>
<protein>
    <submittedName>
        <fullName evidence="1">Uncharacterized protein</fullName>
    </submittedName>
</protein>
<proteinExistence type="predicted"/>
<dbReference type="AlphaFoldDB" id="A0A6S7B851"/>
<name>A0A6S7B851_9BURK</name>
<gene>
    <name evidence="1" type="ORF">LMG28614_03273</name>
</gene>
<accession>A0A6S7B851</accession>
<evidence type="ECO:0000313" key="2">
    <source>
        <dbReference type="Proteomes" id="UP000494365"/>
    </source>
</evidence>
<evidence type="ECO:0000313" key="1">
    <source>
        <dbReference type="EMBL" id="CAB3791278.1"/>
    </source>
</evidence>
<keyword evidence="2" id="KW-1185">Reference proteome</keyword>
<organism evidence="1 2">
    <name type="scientific">Paraburkholderia ultramafica</name>
    <dbReference type="NCBI Taxonomy" id="1544867"/>
    <lineage>
        <taxon>Bacteria</taxon>
        <taxon>Pseudomonadati</taxon>
        <taxon>Pseudomonadota</taxon>
        <taxon>Betaproteobacteria</taxon>
        <taxon>Burkholderiales</taxon>
        <taxon>Burkholderiaceae</taxon>
        <taxon>Paraburkholderia</taxon>
    </lineage>
</organism>